<evidence type="ECO:0000313" key="4">
    <source>
        <dbReference type="EMBL" id="TQM57712.1"/>
    </source>
</evidence>
<dbReference type="GO" id="GO:0019878">
    <property type="term" value="P:lysine biosynthetic process via aminoadipic acid"/>
    <property type="evidence" value="ECO:0007669"/>
    <property type="project" value="TreeGrafter"/>
</dbReference>
<feature type="domain" description="4'-phosphopantetheinyl transferase" evidence="3">
    <location>
        <begin position="119"/>
        <end position="200"/>
    </location>
</feature>
<dbReference type="InterPro" id="IPR050559">
    <property type="entry name" value="P-Pant_transferase_sf"/>
</dbReference>
<gene>
    <name evidence="4" type="ORF">FB466_2708</name>
</gene>
<dbReference type="Pfam" id="PF01648">
    <property type="entry name" value="ACPS"/>
    <property type="match status" value="1"/>
</dbReference>
<dbReference type="Proteomes" id="UP000318331">
    <property type="component" value="Unassembled WGS sequence"/>
</dbReference>
<proteinExistence type="inferred from homology"/>
<accession>A0A543HHA4</accession>
<protein>
    <submittedName>
        <fullName evidence="4">Phosphopantetheinyl transferase</fullName>
    </submittedName>
</protein>
<dbReference type="PANTHER" id="PTHR12215">
    <property type="entry name" value="PHOSPHOPANTETHEINE TRANSFERASE"/>
    <property type="match status" value="1"/>
</dbReference>
<dbReference type="InterPro" id="IPR037143">
    <property type="entry name" value="4-PPantetheinyl_Trfase_dom_sf"/>
</dbReference>
<name>A0A543HHA4_9MICO</name>
<evidence type="ECO:0000256" key="2">
    <source>
        <dbReference type="ARBA" id="ARBA00022679"/>
    </source>
</evidence>
<dbReference type="GO" id="GO:0005829">
    <property type="term" value="C:cytosol"/>
    <property type="evidence" value="ECO:0007669"/>
    <property type="project" value="TreeGrafter"/>
</dbReference>
<dbReference type="GO" id="GO:0008897">
    <property type="term" value="F:holo-[acyl-carrier-protein] synthase activity"/>
    <property type="evidence" value="ECO:0007669"/>
    <property type="project" value="InterPro"/>
</dbReference>
<comment type="similarity">
    <text evidence="1">Belongs to the P-Pant transferase superfamily. Gsp/Sfp/HetI/AcpT family.</text>
</comment>
<dbReference type="AlphaFoldDB" id="A0A543HHA4"/>
<dbReference type="SUPFAM" id="SSF56214">
    <property type="entry name" value="4'-phosphopantetheinyl transferase"/>
    <property type="match status" value="2"/>
</dbReference>
<comment type="caution">
    <text evidence="4">The sequence shown here is derived from an EMBL/GenBank/DDBJ whole genome shotgun (WGS) entry which is preliminary data.</text>
</comment>
<dbReference type="RefSeq" id="WP_141919026.1">
    <property type="nucleotide sequence ID" value="NZ_BAAAYS010000015.1"/>
</dbReference>
<dbReference type="InterPro" id="IPR008278">
    <property type="entry name" value="4-PPantetheinyl_Trfase_dom"/>
</dbReference>
<keyword evidence="2 4" id="KW-0808">Transferase</keyword>
<reference evidence="4 5" key="1">
    <citation type="submission" date="2019-06" db="EMBL/GenBank/DDBJ databases">
        <title>Sequencing the genomes of 1000 actinobacteria strains.</title>
        <authorList>
            <person name="Klenk H.-P."/>
        </authorList>
    </citation>
    <scope>NUCLEOTIDE SEQUENCE [LARGE SCALE GENOMIC DNA]</scope>
    <source>
        <strain evidence="4 5">DSM 18031</strain>
    </source>
</reference>
<dbReference type="EMBL" id="VFPN01000004">
    <property type="protein sequence ID" value="TQM57712.1"/>
    <property type="molecule type" value="Genomic_DNA"/>
</dbReference>
<dbReference type="GO" id="GO:0000287">
    <property type="term" value="F:magnesium ion binding"/>
    <property type="evidence" value="ECO:0007669"/>
    <property type="project" value="InterPro"/>
</dbReference>
<dbReference type="Gene3D" id="3.90.470.20">
    <property type="entry name" value="4'-phosphopantetheinyl transferase domain"/>
    <property type="match status" value="1"/>
</dbReference>
<evidence type="ECO:0000259" key="3">
    <source>
        <dbReference type="Pfam" id="PF01648"/>
    </source>
</evidence>
<dbReference type="OrthoDB" id="190168at2"/>
<evidence type="ECO:0000256" key="1">
    <source>
        <dbReference type="ARBA" id="ARBA00010990"/>
    </source>
</evidence>
<organism evidence="4 5">
    <name type="scientific">Klugiella xanthotipulae</name>
    <dbReference type="NCBI Taxonomy" id="244735"/>
    <lineage>
        <taxon>Bacteria</taxon>
        <taxon>Bacillati</taxon>
        <taxon>Actinomycetota</taxon>
        <taxon>Actinomycetes</taxon>
        <taxon>Micrococcales</taxon>
        <taxon>Microbacteriaceae</taxon>
        <taxon>Klugiella</taxon>
    </lineage>
</organism>
<evidence type="ECO:0000313" key="5">
    <source>
        <dbReference type="Proteomes" id="UP000318331"/>
    </source>
</evidence>
<keyword evidence="5" id="KW-1185">Reference proteome</keyword>
<dbReference type="PANTHER" id="PTHR12215:SF10">
    <property type="entry name" value="L-AMINOADIPATE-SEMIALDEHYDE DEHYDROGENASE-PHOSPHOPANTETHEINYL TRANSFERASE"/>
    <property type="match status" value="1"/>
</dbReference>
<sequence>MDITAQTRTAWVRWVDPGQPVRPFGTRDFRLLDIAERARWRRIPRRIDRERFTTGRATLKRLVSEILDVPASTVAVVEQWFGDRRGRPQLWVGGRPSELSMSITHSASRVGVAVSDARCGIDVQDVAAVVPVLHSGFAFAPGELQAIRTLDGSPEAQATLWWTRKEAALKALGVGLLHPPHLLDARSEESLRATVPWGGEDPVTDNPDDIVPESPAGFGWAKEWDTLRIRDLDPGSPGYRASLALVGVPEGALIELREVAAPVLELV</sequence>